<dbReference type="Pfam" id="PF03062">
    <property type="entry name" value="MBOAT"/>
    <property type="match status" value="1"/>
</dbReference>
<keyword evidence="8" id="KW-1185">Reference proteome</keyword>
<name>A0AAV5S241_MAUHU</name>
<evidence type="ECO:0000256" key="2">
    <source>
        <dbReference type="ARBA" id="ARBA00010323"/>
    </source>
</evidence>
<feature type="transmembrane region" description="Helical" evidence="6">
    <location>
        <begin position="530"/>
        <end position="549"/>
    </location>
</feature>
<dbReference type="EMBL" id="BTGD01000016">
    <property type="protein sequence ID" value="GMM57766.1"/>
    <property type="molecule type" value="Genomic_DNA"/>
</dbReference>
<dbReference type="InterPro" id="IPR051085">
    <property type="entry name" value="MB_O-acyltransferase"/>
</dbReference>
<comment type="caution">
    <text evidence="7">The sequence shown here is derived from an EMBL/GenBank/DDBJ whole genome shotgun (WGS) entry which is preliminary data.</text>
</comment>
<dbReference type="GO" id="GO:0005783">
    <property type="term" value="C:endoplasmic reticulum"/>
    <property type="evidence" value="ECO:0007669"/>
    <property type="project" value="TreeGrafter"/>
</dbReference>
<feature type="transmembrane region" description="Helical" evidence="6">
    <location>
        <begin position="601"/>
        <end position="620"/>
    </location>
</feature>
<evidence type="ECO:0000256" key="1">
    <source>
        <dbReference type="ARBA" id="ARBA00004141"/>
    </source>
</evidence>
<evidence type="ECO:0000313" key="8">
    <source>
        <dbReference type="Proteomes" id="UP001377567"/>
    </source>
</evidence>
<gene>
    <name evidence="7" type="ORF">DAKH74_043820</name>
</gene>
<reference evidence="7 8" key="1">
    <citation type="journal article" date="2023" name="Elife">
        <title>Identification of key yeast species and microbe-microbe interactions impacting larval growth of Drosophila in the wild.</title>
        <authorList>
            <person name="Mure A."/>
            <person name="Sugiura Y."/>
            <person name="Maeda R."/>
            <person name="Honda K."/>
            <person name="Sakurai N."/>
            <person name="Takahashi Y."/>
            <person name="Watada M."/>
            <person name="Katoh T."/>
            <person name="Gotoh A."/>
            <person name="Gotoh Y."/>
            <person name="Taniguchi I."/>
            <person name="Nakamura K."/>
            <person name="Hayashi T."/>
            <person name="Katayama T."/>
            <person name="Uemura T."/>
            <person name="Hattori Y."/>
        </authorList>
    </citation>
    <scope>NUCLEOTIDE SEQUENCE [LARGE SCALE GENOMIC DNA]</scope>
    <source>
        <strain evidence="7 8">KH-74</strain>
    </source>
</reference>
<dbReference type="GO" id="GO:0008374">
    <property type="term" value="F:O-acyltransferase activity"/>
    <property type="evidence" value="ECO:0007669"/>
    <property type="project" value="TreeGrafter"/>
</dbReference>
<evidence type="ECO:0000256" key="6">
    <source>
        <dbReference type="SAM" id="Phobius"/>
    </source>
</evidence>
<dbReference type="InterPro" id="IPR004299">
    <property type="entry name" value="MBOAT_fam"/>
</dbReference>
<dbReference type="AlphaFoldDB" id="A0AAV5S241"/>
<sequence length="635" mass="73010">MNDRALSALRYLKYCFSVEAVDARIKPDADYIKRQKGALEADTDLKDGRRAPRPLWGTLEFKFYYVAFAIVVPLMLKTAVDAASERNTLNYPRFQHLLSQGWLFGRMVDNSDAQYRFFRDNLLLLTQLMLAHLALKRVVLYCCHGRLSVRNFDCLCGLGFLVAAHGANSLRILLHMGVMFAGVRLLRKHRHAATAFTWCYGIGALFLNDRYRTVPFASVASVLAPLDSAFKGIIPRWDVFFNFSLLRIISYNLDYLERLYSQLQFQGTTVSSPQSEDEDMYGTAAGSAVNGTSVQRPNDELDDDDIQINKPVFKKSGSVARLQTIDEAGKDGPPNERARLTFPHHIQEYNLANYTAYVLYTPLFIAGPIVTFNDYLCQMQRRLPSITRERLAIYTGVLLFTMLMMELILHFAYVVAVSKTHAWAGDTPFQLSMIGLVNLNVIWLKLLIPWRFFRLWAMLDGIDTPENMIRLVDNNYSALAFWRGWHRSFNKWVVRYIYIPLGGSRNRILTSLAVFSFVAVWHDIELRLLLWGWLIVVFLLPEILLSEFFQAYRNRWWYRHVCALGGTLNIYMMMAANLFGFCLGSDGTKTLLHDMFMTAQGVRFLCASTVCLFIAVQIMFEIREDEKRHGINLRC</sequence>
<keyword evidence="5 6" id="KW-0472">Membrane</keyword>
<dbReference type="PANTHER" id="PTHR13285">
    <property type="entry name" value="ACYLTRANSFERASE"/>
    <property type="match status" value="1"/>
</dbReference>
<feature type="transmembrane region" description="Helical" evidence="6">
    <location>
        <begin position="508"/>
        <end position="524"/>
    </location>
</feature>
<evidence type="ECO:0000256" key="5">
    <source>
        <dbReference type="ARBA" id="ARBA00023136"/>
    </source>
</evidence>
<proteinExistence type="inferred from homology"/>
<comment type="similarity">
    <text evidence="2">Belongs to the membrane-bound acyltransferase family.</text>
</comment>
<organism evidence="7 8">
    <name type="scientific">Maudiozyma humilis</name>
    <name type="common">Sour dough yeast</name>
    <name type="synonym">Kazachstania humilis</name>
    <dbReference type="NCBI Taxonomy" id="51915"/>
    <lineage>
        <taxon>Eukaryota</taxon>
        <taxon>Fungi</taxon>
        <taxon>Dikarya</taxon>
        <taxon>Ascomycota</taxon>
        <taxon>Saccharomycotina</taxon>
        <taxon>Saccharomycetes</taxon>
        <taxon>Saccharomycetales</taxon>
        <taxon>Saccharomycetaceae</taxon>
        <taxon>Maudiozyma</taxon>
    </lineage>
</organism>
<keyword evidence="3 6" id="KW-0812">Transmembrane</keyword>
<dbReference type="GO" id="GO:0006506">
    <property type="term" value="P:GPI anchor biosynthetic process"/>
    <property type="evidence" value="ECO:0007669"/>
    <property type="project" value="TreeGrafter"/>
</dbReference>
<dbReference type="PANTHER" id="PTHR13285:SF18">
    <property type="entry name" value="PROTEIN-CYSTEINE N-PALMITOYLTRANSFERASE RASP"/>
    <property type="match status" value="1"/>
</dbReference>
<dbReference type="GO" id="GO:0016020">
    <property type="term" value="C:membrane"/>
    <property type="evidence" value="ECO:0007669"/>
    <property type="project" value="UniProtKB-SubCell"/>
</dbReference>
<protein>
    <submittedName>
        <fullName evidence="7">O-acyltransferase</fullName>
    </submittedName>
</protein>
<comment type="subcellular location">
    <subcellularLocation>
        <location evidence="1">Membrane</location>
        <topology evidence="1">Multi-pass membrane protein</topology>
    </subcellularLocation>
</comment>
<feature type="transmembrane region" description="Helical" evidence="6">
    <location>
        <begin position="561"/>
        <end position="581"/>
    </location>
</feature>
<evidence type="ECO:0000313" key="7">
    <source>
        <dbReference type="EMBL" id="GMM57766.1"/>
    </source>
</evidence>
<evidence type="ECO:0000256" key="4">
    <source>
        <dbReference type="ARBA" id="ARBA00022989"/>
    </source>
</evidence>
<accession>A0AAV5S241</accession>
<feature type="transmembrane region" description="Helical" evidence="6">
    <location>
        <begin position="391"/>
        <end position="416"/>
    </location>
</feature>
<keyword evidence="4 6" id="KW-1133">Transmembrane helix</keyword>
<evidence type="ECO:0000256" key="3">
    <source>
        <dbReference type="ARBA" id="ARBA00022692"/>
    </source>
</evidence>
<dbReference type="Proteomes" id="UP001377567">
    <property type="component" value="Unassembled WGS sequence"/>
</dbReference>
<feature type="transmembrane region" description="Helical" evidence="6">
    <location>
        <begin position="428"/>
        <end position="448"/>
    </location>
</feature>